<keyword evidence="1" id="KW-0863">Zinc-finger</keyword>
<feature type="region of interest" description="Disordered" evidence="2">
    <location>
        <begin position="208"/>
        <end position="245"/>
    </location>
</feature>
<comment type="caution">
    <text evidence="5">The sequence shown here is derived from an EMBL/GenBank/DDBJ whole genome shotgun (WGS) entry which is preliminary data.</text>
</comment>
<gene>
    <name evidence="5" type="ORF">OFUS_LOCUS14994</name>
</gene>
<evidence type="ECO:0000313" key="5">
    <source>
        <dbReference type="EMBL" id="CAH1789676.1"/>
    </source>
</evidence>
<sequence>MNNYGKFSLNKLKLELQKRGARTQGRKEVLIQRLEYYDQNENFRAPAVIMEDTIPIEKWPESGFKSLSSQHKSQLPNITNDIIKAYFISRLSTDNMDVSDAASLKKGRALLKSSFISACSVNVEDEAFVFFSGLTNAAMKKKVSYNFQIRLSRTTGVILNSNCECPAGKGPHGTCKHVAAVLYMLVDFVATGKASVTLSCTEKLQTFHKPKKGHSGSPMKAESMGARKRKDVLKDPRPLKFRNRD</sequence>
<dbReference type="InterPro" id="IPR003034">
    <property type="entry name" value="SAP_dom"/>
</dbReference>
<dbReference type="EMBL" id="CAIIXF020000007">
    <property type="protein sequence ID" value="CAH1789676.1"/>
    <property type="molecule type" value="Genomic_DNA"/>
</dbReference>
<dbReference type="Gene3D" id="1.10.720.30">
    <property type="entry name" value="SAP domain"/>
    <property type="match status" value="1"/>
</dbReference>
<protein>
    <recommendedName>
        <fullName evidence="7">SWIM-type domain-containing protein</fullName>
    </recommendedName>
</protein>
<accession>A0A8S4PER6</accession>
<name>A0A8S4PER6_OWEFU</name>
<evidence type="ECO:0000259" key="3">
    <source>
        <dbReference type="PROSITE" id="PS50800"/>
    </source>
</evidence>
<evidence type="ECO:0000259" key="4">
    <source>
        <dbReference type="PROSITE" id="PS50966"/>
    </source>
</evidence>
<evidence type="ECO:0000313" key="6">
    <source>
        <dbReference type="Proteomes" id="UP000749559"/>
    </source>
</evidence>
<dbReference type="Proteomes" id="UP000749559">
    <property type="component" value="Unassembled WGS sequence"/>
</dbReference>
<dbReference type="PROSITE" id="PS50966">
    <property type="entry name" value="ZF_SWIM"/>
    <property type="match status" value="1"/>
</dbReference>
<feature type="non-terminal residue" evidence="5">
    <location>
        <position position="245"/>
    </location>
</feature>
<evidence type="ECO:0000256" key="1">
    <source>
        <dbReference type="PROSITE-ProRule" id="PRU00325"/>
    </source>
</evidence>
<dbReference type="InterPro" id="IPR007527">
    <property type="entry name" value="Znf_SWIM"/>
</dbReference>
<dbReference type="Pfam" id="PF04434">
    <property type="entry name" value="SWIM"/>
    <property type="match status" value="1"/>
</dbReference>
<dbReference type="Pfam" id="PF02037">
    <property type="entry name" value="SAP"/>
    <property type="match status" value="1"/>
</dbReference>
<evidence type="ECO:0008006" key="7">
    <source>
        <dbReference type="Google" id="ProtNLM"/>
    </source>
</evidence>
<dbReference type="InterPro" id="IPR036361">
    <property type="entry name" value="SAP_dom_sf"/>
</dbReference>
<keyword evidence="1" id="KW-0479">Metal-binding</keyword>
<dbReference type="AlphaFoldDB" id="A0A8S4PER6"/>
<dbReference type="SMART" id="SM00513">
    <property type="entry name" value="SAP"/>
    <property type="match status" value="1"/>
</dbReference>
<proteinExistence type="predicted"/>
<dbReference type="PROSITE" id="PS50800">
    <property type="entry name" value="SAP"/>
    <property type="match status" value="1"/>
</dbReference>
<dbReference type="SUPFAM" id="SSF68906">
    <property type="entry name" value="SAP domain"/>
    <property type="match status" value="1"/>
</dbReference>
<dbReference type="OrthoDB" id="6135977at2759"/>
<feature type="domain" description="SWIM-type" evidence="4">
    <location>
        <begin position="147"/>
        <end position="186"/>
    </location>
</feature>
<feature type="compositionally biased region" description="Basic and acidic residues" evidence="2">
    <location>
        <begin position="232"/>
        <end position="245"/>
    </location>
</feature>
<keyword evidence="6" id="KW-1185">Reference proteome</keyword>
<evidence type="ECO:0000256" key="2">
    <source>
        <dbReference type="SAM" id="MobiDB-lite"/>
    </source>
</evidence>
<organism evidence="5 6">
    <name type="scientific">Owenia fusiformis</name>
    <name type="common">Polychaete worm</name>
    <dbReference type="NCBI Taxonomy" id="6347"/>
    <lineage>
        <taxon>Eukaryota</taxon>
        <taxon>Metazoa</taxon>
        <taxon>Spiralia</taxon>
        <taxon>Lophotrochozoa</taxon>
        <taxon>Annelida</taxon>
        <taxon>Polychaeta</taxon>
        <taxon>Sedentaria</taxon>
        <taxon>Canalipalpata</taxon>
        <taxon>Sabellida</taxon>
        <taxon>Oweniida</taxon>
        <taxon>Oweniidae</taxon>
        <taxon>Owenia</taxon>
    </lineage>
</organism>
<reference evidence="5" key="1">
    <citation type="submission" date="2022-03" db="EMBL/GenBank/DDBJ databases">
        <authorList>
            <person name="Martin C."/>
        </authorList>
    </citation>
    <scope>NUCLEOTIDE SEQUENCE</scope>
</reference>
<feature type="domain" description="SAP" evidence="3">
    <location>
        <begin position="4"/>
        <end position="38"/>
    </location>
</feature>
<dbReference type="GO" id="GO:0008270">
    <property type="term" value="F:zinc ion binding"/>
    <property type="evidence" value="ECO:0007669"/>
    <property type="project" value="UniProtKB-KW"/>
</dbReference>
<keyword evidence="1" id="KW-0862">Zinc</keyword>